<evidence type="ECO:0000313" key="2">
    <source>
        <dbReference type="Proteomes" id="UP000183920"/>
    </source>
</evidence>
<accession>A0A0G4QHH4</accession>
<proteinExistence type="predicted"/>
<dbReference type="EMBL" id="CVRY01000009">
    <property type="protein sequence ID" value="CRL65467.1"/>
    <property type="molecule type" value="Genomic_DNA"/>
</dbReference>
<dbReference type="RefSeq" id="WP_072065168.1">
    <property type="nucleotide sequence ID" value="NZ_CVRY01000009.1"/>
</dbReference>
<evidence type="ECO:0000313" key="1">
    <source>
        <dbReference type="EMBL" id="CRL65467.1"/>
    </source>
</evidence>
<gene>
    <name evidence="1" type="ORF">BN1804_03522</name>
</gene>
<protein>
    <submittedName>
        <fullName evidence="1">Uncharacterized protein</fullName>
    </submittedName>
</protein>
<reference evidence="2" key="1">
    <citation type="submission" date="2015-06" db="EMBL/GenBank/DDBJ databases">
        <authorList>
            <person name="Urmite Genomes"/>
        </authorList>
    </citation>
    <scope>NUCLEOTIDE SEQUENCE [LARGE SCALE GENOMIC DNA]</scope>
    <source>
        <strain evidence="2">CSUR P1867</strain>
    </source>
</reference>
<organism evidence="1 2">
    <name type="scientific">Proteus penneri</name>
    <dbReference type="NCBI Taxonomy" id="102862"/>
    <lineage>
        <taxon>Bacteria</taxon>
        <taxon>Pseudomonadati</taxon>
        <taxon>Pseudomonadota</taxon>
        <taxon>Gammaproteobacteria</taxon>
        <taxon>Enterobacterales</taxon>
        <taxon>Morganellaceae</taxon>
        <taxon>Proteus</taxon>
    </lineage>
</organism>
<sequence length="69" mass="8010">MSRLAHLIPKKQFRCLPVSGSQSFRYVEIIASDEQPDNYQQKTGLVDRRSLKKAWADFYFSSGERGNEQ</sequence>
<dbReference type="Proteomes" id="UP000183920">
    <property type="component" value="Unassembled WGS sequence"/>
</dbReference>
<name>A0A0G4QHH4_9GAMM</name>
<dbReference type="AlphaFoldDB" id="A0A0G4QHH4"/>